<sequence>MSESQFYILELDGDSPIKLMQFDWVALRRAPMWRLNLKRGGETMENLNHTHLQLMGNYAPISMEADAPDLLVTEGKIPAGLNGVLYRNGANPMFPPLSSDHHWFLSEGMIHAVYVKDGQVSYRNRWVRTQQYLAQREAGHRLVTTGLKSPSLPEGENIPKHFAATHVLFHGGKLLALDEWCGPAALDGDTLETVVETWDFEGKHKGALSAHPHIDPDTGEMHGFGYQAGGFGTAEMSYSVVDKNGNLIRHDHFPVPFCSIAHDFAITKEHVIFPLFAADINLQRVANGGPLGAYDPALGTHFGIMRRDGDVSEMRWFRGKATYAFHTINAYTEHKDGRTKVVLDMMQYPHLPLFPDLSKNSEPEWIRDGNGVPVRWTFDMDSNEDGYTEEVLSSVAGEFPVVDERYVGKRYSKCFYAAFLGEWVDGSYYDAIVQLDVVTREHKEYRPGKGHYVLEPAFVPRDKNAPEGDGWVVTIVYDPERNLSDFIVLDTTDISKGPIARVELPTRIPFGFHGSWRSLEA</sequence>
<comment type="cofactor">
    <cofactor evidence="5 6">
        <name>Fe(2+)</name>
        <dbReference type="ChEBI" id="CHEBI:29033"/>
    </cofactor>
    <text evidence="5 6">Binds 1 Fe(2+) ion per subunit.</text>
</comment>
<keyword evidence="3 6" id="KW-0560">Oxidoreductase</keyword>
<evidence type="ECO:0000313" key="8">
    <source>
        <dbReference type="Proteomes" id="UP000596427"/>
    </source>
</evidence>
<feature type="binding site" evidence="5">
    <location>
        <position position="513"/>
    </location>
    <ligand>
        <name>Fe cation</name>
        <dbReference type="ChEBI" id="CHEBI:24875"/>
        <note>catalytic</note>
    </ligand>
</feature>
<proteinExistence type="inferred from homology"/>
<evidence type="ECO:0000256" key="1">
    <source>
        <dbReference type="ARBA" id="ARBA00006787"/>
    </source>
</evidence>
<evidence type="ECO:0000256" key="4">
    <source>
        <dbReference type="ARBA" id="ARBA00023004"/>
    </source>
</evidence>
<dbReference type="PANTHER" id="PTHR10543:SF89">
    <property type="entry name" value="CAROTENOID 9,10(9',10')-CLEAVAGE DIOXYGENASE 1"/>
    <property type="match status" value="1"/>
</dbReference>
<dbReference type="RefSeq" id="WP_203195305.1">
    <property type="nucleotide sequence ID" value="NZ_CP063362.1"/>
</dbReference>
<keyword evidence="4 5" id="KW-0408">Iron</keyword>
<gene>
    <name evidence="7" type="ORF">EZH22_08945</name>
</gene>
<evidence type="ECO:0000256" key="5">
    <source>
        <dbReference type="PIRSR" id="PIRSR604294-1"/>
    </source>
</evidence>
<keyword evidence="2 5" id="KW-0479">Metal-binding</keyword>
<evidence type="ECO:0000256" key="3">
    <source>
        <dbReference type="ARBA" id="ARBA00023002"/>
    </source>
</evidence>
<dbReference type="GO" id="GO:0010436">
    <property type="term" value="F:carotenoid dioxygenase activity"/>
    <property type="evidence" value="ECO:0007669"/>
    <property type="project" value="TreeGrafter"/>
</dbReference>
<dbReference type="PANTHER" id="PTHR10543">
    <property type="entry name" value="BETA-CAROTENE DIOXYGENASE"/>
    <property type="match status" value="1"/>
</dbReference>
<dbReference type="KEGG" id="xdi:EZH22_08945"/>
<feature type="binding site" evidence="5">
    <location>
        <position position="326"/>
    </location>
    <ligand>
        <name>Fe cation</name>
        <dbReference type="ChEBI" id="CHEBI:24875"/>
        <note>catalytic</note>
    </ligand>
</feature>
<name>A0A974PRF9_9HYPH</name>
<dbReference type="EC" id="1.13.11.-" evidence="6"/>
<dbReference type="AlphaFoldDB" id="A0A974PRF9"/>
<dbReference type="Pfam" id="PF03055">
    <property type="entry name" value="RPE65"/>
    <property type="match status" value="1"/>
</dbReference>
<dbReference type="GO" id="GO:0046872">
    <property type="term" value="F:metal ion binding"/>
    <property type="evidence" value="ECO:0007669"/>
    <property type="project" value="UniProtKB-KW"/>
</dbReference>
<feature type="binding site" evidence="5">
    <location>
        <position position="211"/>
    </location>
    <ligand>
        <name>Fe cation</name>
        <dbReference type="ChEBI" id="CHEBI:24875"/>
        <note>catalytic</note>
    </ligand>
</feature>
<comment type="similarity">
    <text evidence="1 6">Belongs to the carotenoid oxygenase family.</text>
</comment>
<dbReference type="EMBL" id="CP063362">
    <property type="protein sequence ID" value="QRG08397.1"/>
    <property type="molecule type" value="Genomic_DNA"/>
</dbReference>
<organism evidence="7 8">
    <name type="scientific">Xanthobacter dioxanivorans</name>
    <dbReference type="NCBI Taxonomy" id="2528964"/>
    <lineage>
        <taxon>Bacteria</taxon>
        <taxon>Pseudomonadati</taxon>
        <taxon>Pseudomonadota</taxon>
        <taxon>Alphaproteobacteria</taxon>
        <taxon>Hyphomicrobiales</taxon>
        <taxon>Xanthobacteraceae</taxon>
        <taxon>Xanthobacter</taxon>
    </lineage>
</organism>
<dbReference type="InterPro" id="IPR004294">
    <property type="entry name" value="Carotenoid_Oase"/>
</dbReference>
<dbReference type="GO" id="GO:0016121">
    <property type="term" value="P:carotene catabolic process"/>
    <property type="evidence" value="ECO:0007669"/>
    <property type="project" value="TreeGrafter"/>
</dbReference>
<dbReference type="Proteomes" id="UP000596427">
    <property type="component" value="Chromosome"/>
</dbReference>
<accession>A0A974PRF9</accession>
<evidence type="ECO:0000313" key="7">
    <source>
        <dbReference type="EMBL" id="QRG08397.1"/>
    </source>
</evidence>
<reference evidence="7 8" key="1">
    <citation type="submission" date="2020-10" db="EMBL/GenBank/DDBJ databases">
        <title>Degradation of 1,4-Dioxane by Xanthobacter sp. YN2, via a Novel Group-2 Soluble Di-Iron Monooxygenase.</title>
        <authorList>
            <person name="Ma F."/>
            <person name="Wang Y."/>
            <person name="Yang J."/>
            <person name="Guo H."/>
            <person name="Su D."/>
            <person name="Yu L."/>
        </authorList>
    </citation>
    <scope>NUCLEOTIDE SEQUENCE [LARGE SCALE GENOMIC DNA]</scope>
    <source>
        <strain evidence="7 8">YN2</strain>
    </source>
</reference>
<keyword evidence="8" id="KW-1185">Reference proteome</keyword>
<protein>
    <recommendedName>
        <fullName evidence="6">Dioxygenase</fullName>
        <ecNumber evidence="6">1.13.11.-</ecNumber>
    </recommendedName>
</protein>
<keyword evidence="6" id="KW-0223">Dioxygenase</keyword>
<evidence type="ECO:0000256" key="6">
    <source>
        <dbReference type="RuleBase" id="RU364048"/>
    </source>
</evidence>
<feature type="binding site" evidence="5">
    <location>
        <position position="262"/>
    </location>
    <ligand>
        <name>Fe cation</name>
        <dbReference type="ChEBI" id="CHEBI:24875"/>
        <note>catalytic</note>
    </ligand>
</feature>
<evidence type="ECO:0000256" key="2">
    <source>
        <dbReference type="ARBA" id="ARBA00022723"/>
    </source>
</evidence>